<keyword evidence="7" id="KW-0472">Membrane</keyword>
<evidence type="ECO:0000259" key="9">
    <source>
        <dbReference type="PROSITE" id="PS50110"/>
    </source>
</evidence>
<dbReference type="GO" id="GO:0000155">
    <property type="term" value="F:phosphorelay sensor kinase activity"/>
    <property type="evidence" value="ECO:0007669"/>
    <property type="project" value="InterPro"/>
</dbReference>
<dbReference type="SUPFAM" id="SSF55874">
    <property type="entry name" value="ATPase domain of HSP90 chaperone/DNA topoisomerase II/histidine kinase"/>
    <property type="match status" value="1"/>
</dbReference>
<dbReference type="SMART" id="SM00388">
    <property type="entry name" value="HisKA"/>
    <property type="match status" value="1"/>
</dbReference>
<organism evidence="10 11">
    <name type="scientific">Pandoraea iniqua</name>
    <dbReference type="NCBI Taxonomy" id="2508288"/>
    <lineage>
        <taxon>Bacteria</taxon>
        <taxon>Pseudomonadati</taxon>
        <taxon>Pseudomonadota</taxon>
        <taxon>Betaproteobacteria</taxon>
        <taxon>Burkholderiales</taxon>
        <taxon>Burkholderiaceae</taxon>
        <taxon>Pandoraea</taxon>
    </lineage>
</organism>
<feature type="domain" description="Response regulatory" evidence="9">
    <location>
        <begin position="489"/>
        <end position="609"/>
    </location>
</feature>
<dbReference type="SUPFAM" id="SSF47384">
    <property type="entry name" value="Homodimeric domain of signal transducing histidine kinase"/>
    <property type="match status" value="1"/>
</dbReference>
<feature type="modified residue" description="4-aspartylphosphate" evidence="6">
    <location>
        <position position="543"/>
    </location>
</feature>
<dbReference type="AlphaFoldDB" id="A0A5E4YCU6"/>
<dbReference type="Proteomes" id="UP000333828">
    <property type="component" value="Unassembled WGS sequence"/>
</dbReference>
<dbReference type="Gene3D" id="1.10.287.130">
    <property type="match status" value="1"/>
</dbReference>
<keyword evidence="4 10" id="KW-0808">Transferase</keyword>
<dbReference type="InterPro" id="IPR004358">
    <property type="entry name" value="Sig_transdc_His_kin-like_C"/>
</dbReference>
<keyword evidence="5 10" id="KW-0418">Kinase</keyword>
<evidence type="ECO:0000256" key="1">
    <source>
        <dbReference type="ARBA" id="ARBA00000085"/>
    </source>
</evidence>
<name>A0A5E4YCU6_9BURK</name>
<reference evidence="10 11" key="1">
    <citation type="submission" date="2019-08" db="EMBL/GenBank/DDBJ databases">
        <authorList>
            <person name="Peeters C."/>
        </authorList>
    </citation>
    <scope>NUCLEOTIDE SEQUENCE [LARGE SCALE GENOMIC DNA]</scope>
    <source>
        <strain evidence="10 11">LMG 31115</strain>
    </source>
</reference>
<proteinExistence type="predicted"/>
<gene>
    <name evidence="10" type="primary">rcsC_2</name>
    <name evidence="10" type="ORF">PIN31115_04405</name>
</gene>
<dbReference type="PROSITE" id="PS50109">
    <property type="entry name" value="HIS_KIN"/>
    <property type="match status" value="1"/>
</dbReference>
<dbReference type="Pfam" id="PF00512">
    <property type="entry name" value="HisKA"/>
    <property type="match status" value="1"/>
</dbReference>
<comment type="catalytic activity">
    <reaction evidence="1">
        <text>ATP + protein L-histidine = ADP + protein N-phospho-L-histidine.</text>
        <dbReference type="EC" id="2.7.13.3"/>
    </reaction>
</comment>
<dbReference type="CDD" id="cd00156">
    <property type="entry name" value="REC"/>
    <property type="match status" value="1"/>
</dbReference>
<dbReference type="CDD" id="cd00082">
    <property type="entry name" value="HisKA"/>
    <property type="match status" value="1"/>
</dbReference>
<evidence type="ECO:0000256" key="4">
    <source>
        <dbReference type="ARBA" id="ARBA00022679"/>
    </source>
</evidence>
<accession>A0A5E4YCU6</accession>
<dbReference type="Pfam" id="PF00072">
    <property type="entry name" value="Response_reg"/>
    <property type="match status" value="1"/>
</dbReference>
<evidence type="ECO:0000313" key="10">
    <source>
        <dbReference type="EMBL" id="VVE46282.1"/>
    </source>
</evidence>
<keyword evidence="7" id="KW-0812">Transmembrane</keyword>
<dbReference type="SMART" id="SM00387">
    <property type="entry name" value="HATPase_c"/>
    <property type="match status" value="1"/>
</dbReference>
<feature type="transmembrane region" description="Helical" evidence="7">
    <location>
        <begin position="109"/>
        <end position="133"/>
    </location>
</feature>
<dbReference type="InterPro" id="IPR036890">
    <property type="entry name" value="HATPase_C_sf"/>
</dbReference>
<dbReference type="PANTHER" id="PTHR43047">
    <property type="entry name" value="TWO-COMPONENT HISTIDINE PROTEIN KINASE"/>
    <property type="match status" value="1"/>
</dbReference>
<dbReference type="PROSITE" id="PS50110">
    <property type="entry name" value="RESPONSE_REGULATORY"/>
    <property type="match status" value="1"/>
</dbReference>
<evidence type="ECO:0000259" key="8">
    <source>
        <dbReference type="PROSITE" id="PS50109"/>
    </source>
</evidence>
<evidence type="ECO:0000256" key="7">
    <source>
        <dbReference type="SAM" id="Phobius"/>
    </source>
</evidence>
<feature type="transmembrane region" description="Helical" evidence="7">
    <location>
        <begin position="191"/>
        <end position="207"/>
    </location>
</feature>
<dbReference type="RefSeq" id="WP_217430062.1">
    <property type="nucleotide sequence ID" value="NZ_CABPSI010000005.1"/>
</dbReference>
<dbReference type="Pfam" id="PF02518">
    <property type="entry name" value="HATPase_c"/>
    <property type="match status" value="1"/>
</dbReference>
<sequence length="613" mass="66407">MVCIWGGLGVLSWVFDPSAAKRQQTDLGGTGMHDEAISRSLVELLYRNVWGVVISNVATALAAVFVLGRAVALDSLLIWFAAVCVLCSARVVAALCFSRFRHAGRGVKLWERLAVGFSWASGALWGILGWMGFILTDPLVFSFTMVVLSGIVCGTVPALSACPPALVGSILATTVPLGIRCVIHGGETVEPFLFLLFTLVGINFYYCRSTYRMLRRTIFLRLQNEALAGHLAQERDRAQSANQSKTRFLAAASHDLRQPIYALSLLVTRLARLGGRGNVAAGDALDLAGHAQSLVDDLGGLLNGLLDISKLDAGVVVPKRQAISVMKLFREIEVEFSMEAYHRELDWRVVGIDLELESDPMMLKRILNNLLSNAFRYTANGGVLLGCRRRADALEIQIWDTGPGIASEHQALIFEEFLQLQNPQRDRSQGLGLGLAIVKRTAALLGHPIRVDSVPGRGAMFSVTVPMATPESRRSDASRSSVPHKRSLGVVVIDDEAQVLDALEGLLRLEGHRVYAGKSAQAAIAQHLASGGEERSVDLILADYRLGTAASGMGAIDEMRDYLRQDVPALIVTGDTAPESLQRITSMGVQVLHKPVDGEDLLKTIEWIAASSL</sequence>
<dbReference type="FunFam" id="3.30.565.10:FF:000049">
    <property type="entry name" value="Two-component sensor histidine kinase"/>
    <property type="match status" value="1"/>
</dbReference>
<feature type="transmembrane region" description="Helical" evidence="7">
    <location>
        <begin position="166"/>
        <end position="185"/>
    </location>
</feature>
<dbReference type="GO" id="GO:0009927">
    <property type="term" value="F:histidine phosphotransfer kinase activity"/>
    <property type="evidence" value="ECO:0007669"/>
    <property type="project" value="TreeGrafter"/>
</dbReference>
<feature type="domain" description="Histidine kinase" evidence="8">
    <location>
        <begin position="251"/>
        <end position="469"/>
    </location>
</feature>
<dbReference type="Gene3D" id="3.30.565.10">
    <property type="entry name" value="Histidine kinase-like ATPase, C-terminal domain"/>
    <property type="match status" value="1"/>
</dbReference>
<dbReference type="EMBL" id="CABPSI010000005">
    <property type="protein sequence ID" value="VVE46282.1"/>
    <property type="molecule type" value="Genomic_DNA"/>
</dbReference>
<dbReference type="InterPro" id="IPR036097">
    <property type="entry name" value="HisK_dim/P_sf"/>
</dbReference>
<feature type="transmembrane region" description="Helical" evidence="7">
    <location>
        <begin position="76"/>
        <end position="97"/>
    </location>
</feature>
<evidence type="ECO:0000256" key="3">
    <source>
        <dbReference type="ARBA" id="ARBA00022553"/>
    </source>
</evidence>
<dbReference type="InterPro" id="IPR005467">
    <property type="entry name" value="His_kinase_dom"/>
</dbReference>
<protein>
    <recommendedName>
        <fullName evidence="2">histidine kinase</fullName>
        <ecNumber evidence="2">2.7.13.3</ecNumber>
    </recommendedName>
</protein>
<evidence type="ECO:0000256" key="5">
    <source>
        <dbReference type="ARBA" id="ARBA00022777"/>
    </source>
</evidence>
<dbReference type="PRINTS" id="PR00344">
    <property type="entry name" value="BCTRLSENSOR"/>
</dbReference>
<evidence type="ECO:0000256" key="2">
    <source>
        <dbReference type="ARBA" id="ARBA00012438"/>
    </source>
</evidence>
<dbReference type="InterPro" id="IPR011006">
    <property type="entry name" value="CheY-like_superfamily"/>
</dbReference>
<dbReference type="InterPro" id="IPR003661">
    <property type="entry name" value="HisK_dim/P_dom"/>
</dbReference>
<dbReference type="PANTHER" id="PTHR43047:SF9">
    <property type="entry name" value="HISTIDINE KINASE"/>
    <property type="match status" value="1"/>
</dbReference>
<dbReference type="Gene3D" id="3.40.50.2300">
    <property type="match status" value="1"/>
</dbReference>
<keyword evidence="3 6" id="KW-0597">Phosphoprotein</keyword>
<dbReference type="InterPro" id="IPR001789">
    <property type="entry name" value="Sig_transdc_resp-reg_receiver"/>
</dbReference>
<feature type="transmembrane region" description="Helical" evidence="7">
    <location>
        <begin position="49"/>
        <end position="70"/>
    </location>
</feature>
<dbReference type="InterPro" id="IPR003594">
    <property type="entry name" value="HATPase_dom"/>
</dbReference>
<dbReference type="GO" id="GO:0005886">
    <property type="term" value="C:plasma membrane"/>
    <property type="evidence" value="ECO:0007669"/>
    <property type="project" value="TreeGrafter"/>
</dbReference>
<feature type="transmembrane region" description="Helical" evidence="7">
    <location>
        <begin position="139"/>
        <end position="159"/>
    </location>
</feature>
<keyword evidence="11" id="KW-1185">Reference proteome</keyword>
<dbReference type="SMART" id="SM00448">
    <property type="entry name" value="REC"/>
    <property type="match status" value="1"/>
</dbReference>
<evidence type="ECO:0000256" key="6">
    <source>
        <dbReference type="PROSITE-ProRule" id="PRU00169"/>
    </source>
</evidence>
<evidence type="ECO:0000313" key="11">
    <source>
        <dbReference type="Proteomes" id="UP000333828"/>
    </source>
</evidence>
<dbReference type="EC" id="2.7.13.3" evidence="2"/>
<keyword evidence="7" id="KW-1133">Transmembrane helix</keyword>
<dbReference type="SUPFAM" id="SSF52172">
    <property type="entry name" value="CheY-like"/>
    <property type="match status" value="1"/>
</dbReference>